<dbReference type="UniPathway" id="UPA00251">
    <property type="reaction ID" value="UER00319"/>
</dbReference>
<comment type="similarity">
    <text evidence="3 8">Belongs to the HMBS family.</text>
</comment>
<dbReference type="SUPFAM" id="SSF54782">
    <property type="entry name" value="Porphobilinogen deaminase (hydroxymethylbilane synthase), C-terminal domain"/>
    <property type="match status" value="1"/>
</dbReference>
<dbReference type="InterPro" id="IPR022419">
    <property type="entry name" value="Porphobilin_deaminase_cofac_BS"/>
</dbReference>
<dbReference type="GO" id="GO:0005737">
    <property type="term" value="C:cytoplasm"/>
    <property type="evidence" value="ECO:0007669"/>
    <property type="project" value="UniProtKB-UniRule"/>
</dbReference>
<evidence type="ECO:0000256" key="2">
    <source>
        <dbReference type="ARBA" id="ARBA00004735"/>
    </source>
</evidence>
<comment type="cofactor">
    <cofactor evidence="8">
        <name>dipyrromethane</name>
        <dbReference type="ChEBI" id="CHEBI:60342"/>
    </cofactor>
    <text evidence="8">Binds 1 dipyrromethane group covalently.</text>
</comment>
<dbReference type="InterPro" id="IPR036803">
    <property type="entry name" value="Porphobilinogen_deaminase_C_sf"/>
</dbReference>
<dbReference type="PRINTS" id="PR00151">
    <property type="entry name" value="PORPHBDMNASE"/>
</dbReference>
<feature type="domain" description="Porphobilinogen deaminase C-terminal" evidence="10">
    <location>
        <begin position="239"/>
        <end position="316"/>
    </location>
</feature>
<dbReference type="Pfam" id="PF01379">
    <property type="entry name" value="Porphobil_deam"/>
    <property type="match status" value="1"/>
</dbReference>
<evidence type="ECO:0000259" key="10">
    <source>
        <dbReference type="Pfam" id="PF03900"/>
    </source>
</evidence>
<evidence type="ECO:0000313" key="11">
    <source>
        <dbReference type="EMBL" id="ADY59703.1"/>
    </source>
</evidence>
<dbReference type="PROSITE" id="PS00533">
    <property type="entry name" value="PORPHOBILINOGEN_DEAM"/>
    <property type="match status" value="1"/>
</dbReference>
<evidence type="ECO:0000256" key="4">
    <source>
        <dbReference type="ARBA" id="ARBA00011245"/>
    </source>
</evidence>
<evidence type="ECO:0000256" key="1">
    <source>
        <dbReference type="ARBA" id="ARBA00002869"/>
    </source>
</evidence>
<dbReference type="EMBL" id="CP002546">
    <property type="protein sequence ID" value="ADY59703.1"/>
    <property type="molecule type" value="Genomic_DNA"/>
</dbReference>
<keyword evidence="6 8" id="KW-0627">Porphyrin biosynthesis</keyword>
<accession>F0SJC8</accession>
<evidence type="ECO:0000256" key="7">
    <source>
        <dbReference type="ARBA" id="ARBA00048169"/>
    </source>
</evidence>
<dbReference type="eggNOG" id="COG0181">
    <property type="taxonomic scope" value="Bacteria"/>
</dbReference>
<evidence type="ECO:0000259" key="9">
    <source>
        <dbReference type="Pfam" id="PF01379"/>
    </source>
</evidence>
<comment type="catalytic activity">
    <reaction evidence="7 8">
        <text>4 porphobilinogen + H2O = hydroxymethylbilane + 4 NH4(+)</text>
        <dbReference type="Rhea" id="RHEA:13185"/>
        <dbReference type="ChEBI" id="CHEBI:15377"/>
        <dbReference type="ChEBI" id="CHEBI:28938"/>
        <dbReference type="ChEBI" id="CHEBI:57845"/>
        <dbReference type="ChEBI" id="CHEBI:58126"/>
        <dbReference type="EC" id="2.5.1.61"/>
    </reaction>
</comment>
<dbReference type="GO" id="GO:0006782">
    <property type="term" value="P:protoporphyrinogen IX biosynthetic process"/>
    <property type="evidence" value="ECO:0007669"/>
    <property type="project" value="UniProtKB-UniRule"/>
</dbReference>
<feature type="modified residue" description="S-(dipyrrolylmethanemethyl)cysteine" evidence="8">
    <location>
        <position position="253"/>
    </location>
</feature>
<feature type="domain" description="Porphobilinogen deaminase N-terminal" evidence="9">
    <location>
        <begin position="8"/>
        <end position="224"/>
    </location>
</feature>
<protein>
    <recommendedName>
        <fullName evidence="8">Porphobilinogen deaminase</fullName>
        <shortName evidence="8">PBG</shortName>
        <ecNumber evidence="8">2.5.1.61</ecNumber>
    </recommendedName>
    <alternativeName>
        <fullName evidence="8">Hydroxymethylbilane synthase</fullName>
        <shortName evidence="8">HMBS</shortName>
    </alternativeName>
    <alternativeName>
        <fullName evidence="8">Pre-uroporphyrinogen synthase</fullName>
    </alternativeName>
</protein>
<comment type="subunit">
    <text evidence="4 8">Monomer.</text>
</comment>
<dbReference type="RefSeq" id="WP_013628428.1">
    <property type="nucleotide sequence ID" value="NC_015174.1"/>
</dbReference>
<reference evidence="12" key="1">
    <citation type="submission" date="2011-02" db="EMBL/GenBank/DDBJ databases">
        <title>The complete genome of Planctomyces brasiliensis DSM 5305.</title>
        <authorList>
            <person name="Lucas S."/>
            <person name="Copeland A."/>
            <person name="Lapidus A."/>
            <person name="Bruce D."/>
            <person name="Goodwin L."/>
            <person name="Pitluck S."/>
            <person name="Kyrpides N."/>
            <person name="Mavromatis K."/>
            <person name="Pagani I."/>
            <person name="Ivanova N."/>
            <person name="Ovchinnikova G."/>
            <person name="Lu M."/>
            <person name="Detter J.C."/>
            <person name="Han C."/>
            <person name="Land M."/>
            <person name="Hauser L."/>
            <person name="Markowitz V."/>
            <person name="Cheng J.-F."/>
            <person name="Hugenholtz P."/>
            <person name="Woyke T."/>
            <person name="Wu D."/>
            <person name="Tindall B."/>
            <person name="Pomrenke H.G."/>
            <person name="Brambilla E."/>
            <person name="Klenk H.-P."/>
            <person name="Eisen J.A."/>
        </authorList>
    </citation>
    <scope>NUCLEOTIDE SEQUENCE [LARGE SCALE GENOMIC DNA]</scope>
    <source>
        <strain evidence="12">ATCC 49424 / DSM 5305 / JCM 21570 / NBRC 103401 / IFAM 1448</strain>
    </source>
</reference>
<gene>
    <name evidence="8" type="primary">hemC</name>
    <name evidence="11" type="ordered locus">Plabr_2100</name>
</gene>
<dbReference type="FunFam" id="3.40.190.10:FF:000005">
    <property type="entry name" value="Porphobilinogen deaminase"/>
    <property type="match status" value="1"/>
</dbReference>
<comment type="pathway">
    <text evidence="2 8">Porphyrin-containing compound metabolism; protoporphyrin-IX biosynthesis; coproporphyrinogen-III from 5-aminolevulinate: step 2/4.</text>
</comment>
<dbReference type="PANTHER" id="PTHR11557">
    <property type="entry name" value="PORPHOBILINOGEN DEAMINASE"/>
    <property type="match status" value="1"/>
</dbReference>
<evidence type="ECO:0000256" key="5">
    <source>
        <dbReference type="ARBA" id="ARBA00022679"/>
    </source>
</evidence>
<evidence type="ECO:0000256" key="3">
    <source>
        <dbReference type="ARBA" id="ARBA00005638"/>
    </source>
</evidence>
<dbReference type="Proteomes" id="UP000006860">
    <property type="component" value="Chromosome"/>
</dbReference>
<dbReference type="InterPro" id="IPR022417">
    <property type="entry name" value="Porphobilin_deaminase_N"/>
</dbReference>
<keyword evidence="5 8" id="KW-0808">Transferase</keyword>
<dbReference type="InterPro" id="IPR022418">
    <property type="entry name" value="Porphobilinogen_deaminase_C"/>
</dbReference>
<comment type="miscellaneous">
    <text evidence="8">The porphobilinogen subunits are added to the dipyrromethane group.</text>
</comment>
<evidence type="ECO:0000256" key="6">
    <source>
        <dbReference type="ARBA" id="ARBA00023244"/>
    </source>
</evidence>
<dbReference type="Pfam" id="PF03900">
    <property type="entry name" value="Porphobil_deamC"/>
    <property type="match status" value="1"/>
</dbReference>
<dbReference type="OrthoDB" id="9810298at2"/>
<dbReference type="GO" id="GO:0004418">
    <property type="term" value="F:hydroxymethylbilane synthase activity"/>
    <property type="evidence" value="ECO:0007669"/>
    <property type="project" value="UniProtKB-UniRule"/>
</dbReference>
<keyword evidence="12" id="KW-1185">Reference proteome</keyword>
<dbReference type="AlphaFoldDB" id="F0SJC8"/>
<dbReference type="PIRSF" id="PIRSF001438">
    <property type="entry name" value="4pyrrol_synth_OHMeBilane_synth"/>
    <property type="match status" value="1"/>
</dbReference>
<dbReference type="STRING" id="756272.Plabr_2100"/>
<dbReference type="HAMAP" id="MF_00260">
    <property type="entry name" value="Porphobil_deam"/>
    <property type="match status" value="1"/>
</dbReference>
<dbReference type="Gene3D" id="3.30.160.40">
    <property type="entry name" value="Porphobilinogen deaminase, C-terminal domain"/>
    <property type="match status" value="1"/>
</dbReference>
<dbReference type="NCBIfam" id="TIGR00212">
    <property type="entry name" value="hemC"/>
    <property type="match status" value="1"/>
</dbReference>
<dbReference type="KEGG" id="pbs:Plabr_2100"/>
<name>F0SJC8_RUBBR</name>
<comment type="function">
    <text evidence="1 8">Tetrapolymerization of the monopyrrole PBG into the hydroxymethylbilane pre-uroporphyrinogen in several discrete steps.</text>
</comment>
<proteinExistence type="inferred from homology"/>
<dbReference type="SUPFAM" id="SSF53850">
    <property type="entry name" value="Periplasmic binding protein-like II"/>
    <property type="match status" value="1"/>
</dbReference>
<dbReference type="PANTHER" id="PTHR11557:SF0">
    <property type="entry name" value="PORPHOBILINOGEN DEAMINASE"/>
    <property type="match status" value="1"/>
</dbReference>
<evidence type="ECO:0000256" key="8">
    <source>
        <dbReference type="HAMAP-Rule" id="MF_00260"/>
    </source>
</evidence>
<sequence length="329" mass="36009">MTDTVSTVRIATRSSELALWQATHVAALLRAEHPDINVELVDVSTQGDADQRAPLWSMGGTGVFTKEVQRTVLDGMADLAVHSLKDLPTEIVDPDLTLAAVPEREQRWDALVLRNDLKGDVDPADPLASLQDGARIGSGSLRRRAQLRAQRPDLKLLEIRGNLNTRLRKLDEGEYDAIILATAGLLRLGWNERLSCRLQPPVMFPAVGQGALGLECRTDDEQTRKLLESLNDPEARLATHAERRLLNSLRAGCHAPVGVNCERAEGRFTLSSVVLSPDGAHQVDAEDSVDLGDDWANWQEKLSEVGKLGEKVAEVLLEHGAQELIERAG</sequence>
<evidence type="ECO:0000313" key="12">
    <source>
        <dbReference type="Proteomes" id="UP000006860"/>
    </source>
</evidence>
<dbReference type="EC" id="2.5.1.61" evidence="8"/>
<organism evidence="11 12">
    <name type="scientific">Rubinisphaera brasiliensis (strain ATCC 49424 / DSM 5305 / JCM 21570 / IAM 15109 / NBRC 103401 / IFAM 1448)</name>
    <name type="common">Planctomyces brasiliensis</name>
    <dbReference type="NCBI Taxonomy" id="756272"/>
    <lineage>
        <taxon>Bacteria</taxon>
        <taxon>Pseudomonadati</taxon>
        <taxon>Planctomycetota</taxon>
        <taxon>Planctomycetia</taxon>
        <taxon>Planctomycetales</taxon>
        <taxon>Planctomycetaceae</taxon>
        <taxon>Rubinisphaera</taxon>
    </lineage>
</organism>
<dbReference type="Gene3D" id="3.40.190.10">
    <property type="entry name" value="Periplasmic binding protein-like II"/>
    <property type="match status" value="2"/>
</dbReference>
<dbReference type="InterPro" id="IPR000860">
    <property type="entry name" value="HemC"/>
</dbReference>
<dbReference type="HOGENOM" id="CLU_019704_1_0_0"/>